<dbReference type="Proteomes" id="UP000027586">
    <property type="component" value="Unassembled WGS sequence"/>
</dbReference>
<dbReference type="EMBL" id="CBTN010000164">
    <property type="protein sequence ID" value="CDH61248.1"/>
    <property type="molecule type" value="Genomic_DNA"/>
</dbReference>
<proteinExistence type="predicted"/>
<dbReference type="AlphaFoldDB" id="A0A068SFW0"/>
<evidence type="ECO:0000256" key="1">
    <source>
        <dbReference type="SAM" id="MobiDB-lite"/>
    </source>
</evidence>
<protein>
    <submittedName>
        <fullName evidence="2">Uncharacterized protein</fullName>
    </submittedName>
</protein>
<sequence>MLATYSKNKQTLYKGYNHKRLPITLDENSNEWFINFECSQIAADTYGLPIAIYGRQSYLFLPCNITPSQARSLNPIVLLYVGGKGNDDGNHIVWVKIKKGAIIKWPSMDPFRKAIVTKDVTTDPWYIVFPDVFHHTVDPGVGSSRSVPKTPADSYYISSEESDTEEVLDWTTSS</sequence>
<organism evidence="2 3">
    <name type="scientific">Lichtheimia corymbifera JMRC:FSU:9682</name>
    <dbReference type="NCBI Taxonomy" id="1263082"/>
    <lineage>
        <taxon>Eukaryota</taxon>
        <taxon>Fungi</taxon>
        <taxon>Fungi incertae sedis</taxon>
        <taxon>Mucoromycota</taxon>
        <taxon>Mucoromycotina</taxon>
        <taxon>Mucoromycetes</taxon>
        <taxon>Mucorales</taxon>
        <taxon>Lichtheimiaceae</taxon>
        <taxon>Lichtheimia</taxon>
    </lineage>
</organism>
<keyword evidence="3" id="KW-1185">Reference proteome</keyword>
<feature type="region of interest" description="Disordered" evidence="1">
    <location>
        <begin position="140"/>
        <end position="161"/>
    </location>
</feature>
<comment type="caution">
    <text evidence="2">The sequence shown here is derived from an EMBL/GenBank/DDBJ whole genome shotgun (WGS) entry which is preliminary data.</text>
</comment>
<evidence type="ECO:0000313" key="3">
    <source>
        <dbReference type="Proteomes" id="UP000027586"/>
    </source>
</evidence>
<dbReference type="OrthoDB" id="2379842at2759"/>
<gene>
    <name evidence="2" type="ORF">LCOR_12028.1</name>
</gene>
<evidence type="ECO:0000313" key="2">
    <source>
        <dbReference type="EMBL" id="CDH61248.1"/>
    </source>
</evidence>
<accession>A0A068SFW0</accession>
<dbReference type="VEuPathDB" id="FungiDB:LCOR_12028.1"/>
<name>A0A068SFW0_9FUNG</name>
<reference evidence="2" key="1">
    <citation type="submission" date="2013-08" db="EMBL/GenBank/DDBJ databases">
        <title>Gene expansion shapes genome architecture in the human pathogen Lichtheimia corymbifera: an evolutionary genomics analysis in the ancient terrestrial Mucorales (Mucoromycotina).</title>
        <authorList>
            <person name="Schwartze V.U."/>
            <person name="Winter S."/>
            <person name="Shelest E."/>
            <person name="Marcet-Houben M."/>
            <person name="Horn F."/>
            <person name="Wehner S."/>
            <person name="Hoffmann K."/>
            <person name="Riege K."/>
            <person name="Sammeth M."/>
            <person name="Nowrousian M."/>
            <person name="Valiante V."/>
            <person name="Linde J."/>
            <person name="Jacobsen I.D."/>
            <person name="Marz M."/>
            <person name="Brakhage A.A."/>
            <person name="Gabaldon T."/>
            <person name="Bocker S."/>
            <person name="Voigt K."/>
        </authorList>
    </citation>
    <scope>NUCLEOTIDE SEQUENCE [LARGE SCALE GENOMIC DNA]</scope>
    <source>
        <strain evidence="2">FSU 9682</strain>
    </source>
</reference>